<dbReference type="EMBL" id="CACVBS010000056">
    <property type="protein sequence ID" value="CAA7266694.1"/>
    <property type="molecule type" value="Genomic_DNA"/>
</dbReference>
<evidence type="ECO:0000313" key="2">
    <source>
        <dbReference type="EMBL" id="CAA7266694.1"/>
    </source>
</evidence>
<gene>
    <name evidence="2" type="ORF">AAE3_LOCUS9012</name>
</gene>
<feature type="domain" description="F-box" evidence="1">
    <location>
        <begin position="2"/>
        <end position="50"/>
    </location>
</feature>
<sequence length="456" mass="51716">MPSSSPSLPQELIIEIMNRLDSHSILQMALTCRCFYAIFQSTPIRYVYELGMNSLQDAGSGMPTDELLVLLRDRQKAWATLEWKSLTTVKVPPSRENFKRSAGVLARLDRDELLSSIYHLPPNLAPGSGRSDGILWRVNSASIFTAARSRRTKSIPTQLRPASLTHLLSSQPRILLVDNVLALCVENIDLIRLWNWTTDLLLFDSFNHVLRDYQRDLRSFEFLRRDAFIVTSETESGQILVYRFSPTTPGIPVHVASFGLPPTAPSFSPGVYLRLGQFQPRSTPGMLFTHLPESRVLCFVLAYPYRMYSLYVCNSTFLMYVDNSGAGASGVQDVPWEVWGEKESRFMEGDFANASCLDAHGSRVIYGFSDKSRIEVLDFSSIQPCFASPIGRQYGSSNPTIVSYKEVFIQDVVTRLPYWVVSRAMEEESFNRNYMIMIDEEHIIALDTSDIRVYSF</sequence>
<dbReference type="Pfam" id="PF00646">
    <property type="entry name" value="F-box"/>
    <property type="match status" value="1"/>
</dbReference>
<dbReference type="InterPro" id="IPR001810">
    <property type="entry name" value="F-box_dom"/>
</dbReference>
<dbReference type="SMART" id="SM00256">
    <property type="entry name" value="FBOX"/>
    <property type="match status" value="1"/>
</dbReference>
<accession>A0A8S0VY85</accession>
<reference evidence="2 3" key="1">
    <citation type="submission" date="2020-01" db="EMBL/GenBank/DDBJ databases">
        <authorList>
            <person name="Gupta K D."/>
        </authorList>
    </citation>
    <scope>NUCLEOTIDE SEQUENCE [LARGE SCALE GENOMIC DNA]</scope>
</reference>
<dbReference type="Proteomes" id="UP000467700">
    <property type="component" value="Unassembled WGS sequence"/>
</dbReference>
<evidence type="ECO:0000313" key="3">
    <source>
        <dbReference type="Proteomes" id="UP000467700"/>
    </source>
</evidence>
<dbReference type="CDD" id="cd09917">
    <property type="entry name" value="F-box_SF"/>
    <property type="match status" value="1"/>
</dbReference>
<dbReference type="PROSITE" id="PS50181">
    <property type="entry name" value="FBOX"/>
    <property type="match status" value="1"/>
</dbReference>
<dbReference type="SUPFAM" id="SSF81383">
    <property type="entry name" value="F-box domain"/>
    <property type="match status" value="1"/>
</dbReference>
<dbReference type="OrthoDB" id="2745718at2759"/>
<proteinExistence type="predicted"/>
<comment type="caution">
    <text evidence="2">The sequence shown here is derived from an EMBL/GenBank/DDBJ whole genome shotgun (WGS) entry which is preliminary data.</text>
</comment>
<organism evidence="2 3">
    <name type="scientific">Cyclocybe aegerita</name>
    <name type="common">Black poplar mushroom</name>
    <name type="synonym">Agrocybe aegerita</name>
    <dbReference type="NCBI Taxonomy" id="1973307"/>
    <lineage>
        <taxon>Eukaryota</taxon>
        <taxon>Fungi</taxon>
        <taxon>Dikarya</taxon>
        <taxon>Basidiomycota</taxon>
        <taxon>Agaricomycotina</taxon>
        <taxon>Agaricomycetes</taxon>
        <taxon>Agaricomycetidae</taxon>
        <taxon>Agaricales</taxon>
        <taxon>Agaricineae</taxon>
        <taxon>Bolbitiaceae</taxon>
        <taxon>Cyclocybe</taxon>
    </lineage>
</organism>
<dbReference type="InterPro" id="IPR036047">
    <property type="entry name" value="F-box-like_dom_sf"/>
</dbReference>
<keyword evidence="3" id="KW-1185">Reference proteome</keyword>
<protein>
    <recommendedName>
        <fullName evidence="1">F-box domain-containing protein</fullName>
    </recommendedName>
</protein>
<name>A0A8S0VY85_CYCAE</name>
<dbReference type="AlphaFoldDB" id="A0A8S0VY85"/>
<evidence type="ECO:0000259" key="1">
    <source>
        <dbReference type="PROSITE" id="PS50181"/>
    </source>
</evidence>